<feature type="domain" description="Cellobiose dehydrogenase-like cytochrome" evidence="3">
    <location>
        <begin position="22"/>
        <end position="195"/>
    </location>
</feature>
<reference evidence="4" key="1">
    <citation type="journal article" date="2020" name="Stud. Mycol.">
        <title>101 Dothideomycetes genomes: a test case for predicting lifestyles and emergence of pathogens.</title>
        <authorList>
            <person name="Haridas S."/>
            <person name="Albert R."/>
            <person name="Binder M."/>
            <person name="Bloem J."/>
            <person name="Labutti K."/>
            <person name="Salamov A."/>
            <person name="Andreopoulos B."/>
            <person name="Baker S."/>
            <person name="Barry K."/>
            <person name="Bills G."/>
            <person name="Bluhm B."/>
            <person name="Cannon C."/>
            <person name="Castanera R."/>
            <person name="Culley D."/>
            <person name="Daum C."/>
            <person name="Ezra D."/>
            <person name="Gonzalez J."/>
            <person name="Henrissat B."/>
            <person name="Kuo A."/>
            <person name="Liang C."/>
            <person name="Lipzen A."/>
            <person name="Lutzoni F."/>
            <person name="Magnuson J."/>
            <person name="Mondo S."/>
            <person name="Nolan M."/>
            <person name="Ohm R."/>
            <person name="Pangilinan J."/>
            <person name="Park H.-J."/>
            <person name="Ramirez L."/>
            <person name="Alfaro M."/>
            <person name="Sun H."/>
            <person name="Tritt A."/>
            <person name="Yoshinaga Y."/>
            <person name="Zwiers L.-H."/>
            <person name="Turgeon B."/>
            <person name="Goodwin S."/>
            <person name="Spatafora J."/>
            <person name="Crous P."/>
            <person name="Grigoriev I."/>
        </authorList>
    </citation>
    <scope>NUCLEOTIDE SEQUENCE</scope>
    <source>
        <strain evidence="4">CBS 121167</strain>
    </source>
</reference>
<evidence type="ECO:0000259" key="3">
    <source>
        <dbReference type="Pfam" id="PF16010"/>
    </source>
</evidence>
<dbReference type="InterPro" id="IPR015920">
    <property type="entry name" value="Cellobiose_DH-like_cyt"/>
</dbReference>
<dbReference type="OrthoDB" id="413885at2759"/>
<evidence type="ECO:0000256" key="2">
    <source>
        <dbReference type="SAM" id="SignalP"/>
    </source>
</evidence>
<gene>
    <name evidence="4" type="ORF">K452DRAFT_291627</name>
</gene>
<dbReference type="GeneID" id="54298710"/>
<feature type="compositionally biased region" description="Low complexity" evidence="1">
    <location>
        <begin position="208"/>
        <end position="264"/>
    </location>
</feature>
<organism evidence="4 5">
    <name type="scientific">Aplosporella prunicola CBS 121167</name>
    <dbReference type="NCBI Taxonomy" id="1176127"/>
    <lineage>
        <taxon>Eukaryota</taxon>
        <taxon>Fungi</taxon>
        <taxon>Dikarya</taxon>
        <taxon>Ascomycota</taxon>
        <taxon>Pezizomycotina</taxon>
        <taxon>Dothideomycetes</taxon>
        <taxon>Dothideomycetes incertae sedis</taxon>
        <taxon>Botryosphaeriales</taxon>
        <taxon>Aplosporellaceae</taxon>
        <taxon>Aplosporella</taxon>
    </lineage>
</organism>
<dbReference type="SUPFAM" id="SSF49344">
    <property type="entry name" value="CBD9-like"/>
    <property type="match status" value="1"/>
</dbReference>
<name>A0A6A6B2D3_9PEZI</name>
<dbReference type="PANTHER" id="PTHR47190:SF4">
    <property type="entry name" value="DEHYDROGENASE, PUTATIVE-RELATED"/>
    <property type="match status" value="1"/>
</dbReference>
<dbReference type="EMBL" id="ML995503">
    <property type="protein sequence ID" value="KAF2137374.1"/>
    <property type="molecule type" value="Genomic_DNA"/>
</dbReference>
<keyword evidence="2" id="KW-0732">Signal</keyword>
<feature type="signal peptide" evidence="2">
    <location>
        <begin position="1"/>
        <end position="17"/>
    </location>
</feature>
<keyword evidence="5" id="KW-1185">Reference proteome</keyword>
<evidence type="ECO:0000256" key="1">
    <source>
        <dbReference type="SAM" id="MobiDB-lite"/>
    </source>
</evidence>
<feature type="region of interest" description="Disordered" evidence="1">
    <location>
        <begin position="202"/>
        <end position="264"/>
    </location>
</feature>
<dbReference type="Pfam" id="PF16010">
    <property type="entry name" value="CDH-cyt"/>
    <property type="match status" value="1"/>
</dbReference>
<dbReference type="RefSeq" id="XP_033393091.1">
    <property type="nucleotide sequence ID" value="XM_033541214.1"/>
</dbReference>
<dbReference type="CDD" id="cd09630">
    <property type="entry name" value="CDH_like_cytochrome"/>
    <property type="match status" value="1"/>
</dbReference>
<dbReference type="Gene3D" id="2.60.40.1210">
    <property type="entry name" value="Cellobiose dehydrogenase, cytochrome domain"/>
    <property type="match status" value="1"/>
</dbReference>
<sequence length="282" mass="27887">MRSVFTSVAAIAGVASAATAPYTDSTTGIKFSQYTDKSGYAFGMAVPETVGKDFIGQIVAPGEGWAGVSLTSSMMASTLIAAWPNGDDVIGSLRKTTTYTNPKALTGDAKLVPIAEGTSKNETHFTYTFLCQGCIVGDTSTFKADAKSAVLGWALADAAPTNPESADEAVLAYHKTGFGAYGLPMADAESADYETWAAMANGSGSSGSGSSAGASTPGASTPAAAASTPAAAASTPAAAASTPAEAPASSAEAPAATSAPAQGSVTTTTIIKTEAVTSTVYV</sequence>
<evidence type="ECO:0000313" key="5">
    <source>
        <dbReference type="Proteomes" id="UP000799438"/>
    </source>
</evidence>
<proteinExistence type="predicted"/>
<dbReference type="PANTHER" id="PTHR47190">
    <property type="entry name" value="DEHYDROGENASE, PUTATIVE-RELATED"/>
    <property type="match status" value="1"/>
</dbReference>
<evidence type="ECO:0000313" key="4">
    <source>
        <dbReference type="EMBL" id="KAF2137374.1"/>
    </source>
</evidence>
<accession>A0A6A6B2D3</accession>
<dbReference type="AlphaFoldDB" id="A0A6A6B2D3"/>
<protein>
    <submittedName>
        <fullName evidence="4">Iron reductase domain protein</fullName>
    </submittedName>
</protein>
<dbReference type="InterPro" id="IPR053208">
    <property type="entry name" value="GMC_Oxidoreductase_CD"/>
</dbReference>
<feature type="chain" id="PRO_5025328143" evidence="2">
    <location>
        <begin position="18"/>
        <end position="282"/>
    </location>
</feature>
<dbReference type="Proteomes" id="UP000799438">
    <property type="component" value="Unassembled WGS sequence"/>
</dbReference>